<gene>
    <name evidence="2" type="ORF">J3R30DRAFT_2266991</name>
</gene>
<keyword evidence="1" id="KW-0812">Transmembrane</keyword>
<reference evidence="2" key="1">
    <citation type="submission" date="2022-08" db="EMBL/GenBank/DDBJ databases">
        <title>A Global Phylogenomic Analysis of the Shiitake Genus Lentinula.</title>
        <authorList>
            <consortium name="DOE Joint Genome Institute"/>
            <person name="Sierra-Patev S."/>
            <person name="Min B."/>
            <person name="Naranjo-Ortiz M."/>
            <person name="Looney B."/>
            <person name="Konkel Z."/>
            <person name="Slot J.C."/>
            <person name="Sakamoto Y."/>
            <person name="Steenwyk J.L."/>
            <person name="Rokas A."/>
            <person name="Carro J."/>
            <person name="Camarero S."/>
            <person name="Ferreira P."/>
            <person name="Molpeceres G."/>
            <person name="Ruiz-Duenas F.J."/>
            <person name="Serrano A."/>
            <person name="Henrissat B."/>
            <person name="Drula E."/>
            <person name="Hughes K.W."/>
            <person name="Mata J.L."/>
            <person name="Ishikawa N.K."/>
            <person name="Vargas-Isla R."/>
            <person name="Ushijima S."/>
            <person name="Smith C.A."/>
            <person name="Ahrendt S."/>
            <person name="Andreopoulos W."/>
            <person name="He G."/>
            <person name="Labutti K."/>
            <person name="Lipzen A."/>
            <person name="Ng V."/>
            <person name="Riley R."/>
            <person name="Sandor L."/>
            <person name="Barry K."/>
            <person name="Martinez A.T."/>
            <person name="Xiao Y."/>
            <person name="Gibbons J.G."/>
            <person name="Terashima K."/>
            <person name="Grigoriev I.V."/>
            <person name="Hibbett D.S."/>
        </authorList>
    </citation>
    <scope>NUCLEOTIDE SEQUENCE</scope>
    <source>
        <strain evidence="2">JLM2183</strain>
    </source>
</reference>
<comment type="caution">
    <text evidence="2">The sequence shown here is derived from an EMBL/GenBank/DDBJ whole genome shotgun (WGS) entry which is preliminary data.</text>
</comment>
<dbReference type="Proteomes" id="UP001150266">
    <property type="component" value="Unassembled WGS sequence"/>
</dbReference>
<name>A0A9W9DF48_9AGAR</name>
<keyword evidence="3" id="KW-1185">Reference proteome</keyword>
<evidence type="ECO:0008006" key="4">
    <source>
        <dbReference type="Google" id="ProtNLM"/>
    </source>
</evidence>
<proteinExistence type="predicted"/>
<dbReference type="AlphaFoldDB" id="A0A9W9DF48"/>
<feature type="transmembrane region" description="Helical" evidence="1">
    <location>
        <begin position="46"/>
        <end position="66"/>
    </location>
</feature>
<evidence type="ECO:0000256" key="1">
    <source>
        <dbReference type="SAM" id="Phobius"/>
    </source>
</evidence>
<keyword evidence="1" id="KW-0472">Membrane</keyword>
<organism evidence="2 3">
    <name type="scientific">Lentinula aciculospora</name>
    <dbReference type="NCBI Taxonomy" id="153920"/>
    <lineage>
        <taxon>Eukaryota</taxon>
        <taxon>Fungi</taxon>
        <taxon>Dikarya</taxon>
        <taxon>Basidiomycota</taxon>
        <taxon>Agaricomycotina</taxon>
        <taxon>Agaricomycetes</taxon>
        <taxon>Agaricomycetidae</taxon>
        <taxon>Agaricales</taxon>
        <taxon>Marasmiineae</taxon>
        <taxon>Omphalotaceae</taxon>
        <taxon>Lentinula</taxon>
    </lineage>
</organism>
<evidence type="ECO:0000313" key="3">
    <source>
        <dbReference type="Proteomes" id="UP001150266"/>
    </source>
</evidence>
<dbReference type="EMBL" id="JAOTPV010000054">
    <property type="protein sequence ID" value="KAJ4466485.1"/>
    <property type="molecule type" value="Genomic_DNA"/>
</dbReference>
<feature type="transmembrane region" description="Helical" evidence="1">
    <location>
        <begin position="72"/>
        <end position="94"/>
    </location>
</feature>
<keyword evidence="1" id="KW-1133">Transmembrane helix</keyword>
<sequence length="117" mass="12744">MSTSEQVIIGKLNTDAASTYVNILAGNLRTLVTLSRQWNALQAGRFSLSLGIVPLTLYYGSLHYLWNGNSTFAAITAIVAANIVLIAYIILSILEDKQSPQSPSRIYAKALESKKAR</sequence>
<dbReference type="OrthoDB" id="160405at2759"/>
<protein>
    <recommendedName>
        <fullName evidence="4">Vacuolar ATPase assembly integral membrane protein VMA21</fullName>
    </recommendedName>
</protein>
<evidence type="ECO:0000313" key="2">
    <source>
        <dbReference type="EMBL" id="KAJ4466485.1"/>
    </source>
</evidence>
<accession>A0A9W9DF48</accession>